<dbReference type="Gene3D" id="2.120.10.30">
    <property type="entry name" value="TolB, C-terminal domain"/>
    <property type="match status" value="1"/>
</dbReference>
<dbReference type="STRING" id="1797243.A2943_01260"/>
<feature type="transmembrane region" description="Helical" evidence="1">
    <location>
        <begin position="6"/>
        <end position="27"/>
    </location>
</feature>
<dbReference type="Proteomes" id="UP000176185">
    <property type="component" value="Unassembled WGS sequence"/>
</dbReference>
<keyword evidence="1" id="KW-0812">Transmembrane</keyword>
<reference evidence="2 3" key="1">
    <citation type="journal article" date="2016" name="Nat. Commun.">
        <title>Thousands of microbial genomes shed light on interconnected biogeochemical processes in an aquifer system.</title>
        <authorList>
            <person name="Anantharaman K."/>
            <person name="Brown C.T."/>
            <person name="Hug L.A."/>
            <person name="Sharon I."/>
            <person name="Castelle C.J."/>
            <person name="Probst A.J."/>
            <person name="Thomas B.C."/>
            <person name="Singh A."/>
            <person name="Wilkins M.J."/>
            <person name="Karaoz U."/>
            <person name="Brodie E.L."/>
            <person name="Williams K.H."/>
            <person name="Hubbard S.S."/>
            <person name="Banfield J.F."/>
        </authorList>
    </citation>
    <scope>NUCLEOTIDE SEQUENCE [LARGE SCALE GENOMIC DNA]</scope>
</reference>
<proteinExistence type="predicted"/>
<name>A0A1F4XFE3_9BACT</name>
<evidence type="ECO:0000313" key="2">
    <source>
        <dbReference type="EMBL" id="OGC80370.1"/>
    </source>
</evidence>
<dbReference type="SUPFAM" id="SSF69304">
    <property type="entry name" value="Tricorn protease N-terminal domain"/>
    <property type="match status" value="1"/>
</dbReference>
<dbReference type="EMBL" id="MEWX01000025">
    <property type="protein sequence ID" value="OGC80370.1"/>
    <property type="molecule type" value="Genomic_DNA"/>
</dbReference>
<evidence type="ECO:0000313" key="3">
    <source>
        <dbReference type="Proteomes" id="UP000176185"/>
    </source>
</evidence>
<evidence type="ECO:0000256" key="1">
    <source>
        <dbReference type="SAM" id="Phobius"/>
    </source>
</evidence>
<protein>
    <submittedName>
        <fullName evidence="2">Uncharacterized protein</fullName>
    </submittedName>
</protein>
<dbReference type="AlphaFoldDB" id="A0A1F4XFE3"/>
<comment type="caution">
    <text evidence="2">The sequence shown here is derived from an EMBL/GenBank/DDBJ whole genome shotgun (WGS) entry which is preliminary data.</text>
</comment>
<accession>A0A1F4XFE3</accession>
<dbReference type="InterPro" id="IPR011042">
    <property type="entry name" value="6-blade_b-propeller_TolB-like"/>
</dbReference>
<keyword evidence="1" id="KW-1133">Transmembrane helix</keyword>
<keyword evidence="1" id="KW-0472">Membrane</keyword>
<sequence length="412" mass="43276">MTNSKLIWWGGVGAIVIVAAVVLWFFFSGGNAEQSTNITGSSFGSGSTVSVTNSESDGDMVNNLPQSGGQVIFKIADGPIAGATLLETTRPTSTVARYMKQENGHVFDLTVDTPGAIPKAVSNTTIPGIVKVLWLERGSALIAQYIDGVTVKTAYLGFPVSTTTATSSTKKPVKIQFLSNNIAELAASPDGRSIVYLVRVGASTDGYTARSDGSGSKRLFSFPLSQTLISWPSTNTLLLQTKSGAGVPGGVFSVNAQTGAITPLVYAEGLTATANSSFSKVLYQTVRAGSPLRLTYARDIKTSKDAGLSFDPFPERCVWSASATTTAICAIPLQYVPPNFLDLWHKGGTAVFDSLVSFDLLSGKSEILASPGGGDGGVTSNVAEMALSPSERYLSFITRGDRALWGVRLIQN</sequence>
<organism evidence="2 3">
    <name type="scientific">Candidatus Adlerbacteria bacterium RIFCSPLOWO2_01_FULL_51_16</name>
    <dbReference type="NCBI Taxonomy" id="1797243"/>
    <lineage>
        <taxon>Bacteria</taxon>
        <taxon>Candidatus Adleribacteriota</taxon>
    </lineage>
</organism>
<gene>
    <name evidence="2" type="ORF">A2943_01260</name>
</gene>